<accession>A0AAX6GKC9</accession>
<comment type="caution">
    <text evidence="2">The sequence shown here is derived from an EMBL/GenBank/DDBJ whole genome shotgun (WGS) entry which is preliminary data.</text>
</comment>
<evidence type="ECO:0000256" key="1">
    <source>
        <dbReference type="SAM" id="SignalP"/>
    </source>
</evidence>
<dbReference type="EMBL" id="JANAVB010018993">
    <property type="protein sequence ID" value="KAJ6829199.1"/>
    <property type="molecule type" value="Genomic_DNA"/>
</dbReference>
<name>A0AAX6GKC9_IRIPA</name>
<feature type="chain" id="PRO_5043847848" evidence="1">
    <location>
        <begin position="21"/>
        <end position="67"/>
    </location>
</feature>
<organism evidence="2 3">
    <name type="scientific">Iris pallida</name>
    <name type="common">Sweet iris</name>
    <dbReference type="NCBI Taxonomy" id="29817"/>
    <lineage>
        <taxon>Eukaryota</taxon>
        <taxon>Viridiplantae</taxon>
        <taxon>Streptophyta</taxon>
        <taxon>Embryophyta</taxon>
        <taxon>Tracheophyta</taxon>
        <taxon>Spermatophyta</taxon>
        <taxon>Magnoliopsida</taxon>
        <taxon>Liliopsida</taxon>
        <taxon>Asparagales</taxon>
        <taxon>Iridaceae</taxon>
        <taxon>Iridoideae</taxon>
        <taxon>Irideae</taxon>
        <taxon>Iris</taxon>
    </lineage>
</organism>
<reference evidence="2" key="2">
    <citation type="submission" date="2023-04" db="EMBL/GenBank/DDBJ databases">
        <authorList>
            <person name="Bruccoleri R.E."/>
            <person name="Oakeley E.J."/>
            <person name="Faust A.-M."/>
            <person name="Dessus-Babus S."/>
            <person name="Altorfer M."/>
            <person name="Burckhardt D."/>
            <person name="Oertli M."/>
            <person name="Naumann U."/>
            <person name="Petersen F."/>
            <person name="Wong J."/>
        </authorList>
    </citation>
    <scope>NUCLEOTIDE SEQUENCE</scope>
    <source>
        <strain evidence="2">GSM-AAB239-AS_SAM_17_03QT</strain>
        <tissue evidence="2">Leaf</tissue>
    </source>
</reference>
<keyword evidence="1" id="KW-0732">Signal</keyword>
<feature type="signal peptide" evidence="1">
    <location>
        <begin position="1"/>
        <end position="20"/>
    </location>
</feature>
<keyword evidence="3" id="KW-1185">Reference proteome</keyword>
<dbReference type="GO" id="GO:0003677">
    <property type="term" value="F:DNA binding"/>
    <property type="evidence" value="ECO:0007669"/>
    <property type="project" value="UniProtKB-KW"/>
</dbReference>
<evidence type="ECO:0000313" key="2">
    <source>
        <dbReference type="EMBL" id="KAJ6829199.1"/>
    </source>
</evidence>
<reference evidence="2" key="1">
    <citation type="journal article" date="2023" name="GigaByte">
        <title>Genome assembly of the bearded iris, Iris pallida Lam.</title>
        <authorList>
            <person name="Bruccoleri R.E."/>
            <person name="Oakeley E.J."/>
            <person name="Faust A.M.E."/>
            <person name="Altorfer M."/>
            <person name="Dessus-Babus S."/>
            <person name="Burckhardt D."/>
            <person name="Oertli M."/>
            <person name="Naumann U."/>
            <person name="Petersen F."/>
            <person name="Wong J."/>
        </authorList>
    </citation>
    <scope>NUCLEOTIDE SEQUENCE</scope>
    <source>
        <strain evidence="2">GSM-AAB239-AS_SAM_17_03QT</strain>
    </source>
</reference>
<sequence length="67" mass="8065">MTHFFCFISLLHCQLGLFFAKKKTFEEEQEEEGEAIYMPMARVVRVRHILPGCGRFEQRVSTFNYMW</sequence>
<dbReference type="Proteomes" id="UP001140949">
    <property type="component" value="Unassembled WGS sequence"/>
</dbReference>
<proteinExistence type="predicted"/>
<evidence type="ECO:0000313" key="3">
    <source>
        <dbReference type="Proteomes" id="UP001140949"/>
    </source>
</evidence>
<dbReference type="AlphaFoldDB" id="A0AAX6GKC9"/>
<protein>
    <submittedName>
        <fullName evidence="2">MYB DNA-binding domain superfamily protein</fullName>
    </submittedName>
</protein>
<gene>
    <name evidence="2" type="ORF">M6B38_360335</name>
</gene>
<keyword evidence="2" id="KW-0238">DNA-binding</keyword>